<sequence length="90" mass="9882">MLSVRKRATVRCVRPTSVYGLAPVPESRARDESTTPILPTIIARVGEATRLTGYPVRRVPVRGSTMASTEGLYAEGHCWLTAAEMVPLHY</sequence>
<dbReference type="EMBL" id="RCMK01000925">
    <property type="protein sequence ID" value="KAG2907537.1"/>
    <property type="molecule type" value="Genomic_DNA"/>
</dbReference>
<dbReference type="AlphaFoldDB" id="A0A8T1LI05"/>
<proteinExistence type="predicted"/>
<dbReference type="Proteomes" id="UP000736787">
    <property type="component" value="Unassembled WGS sequence"/>
</dbReference>
<protein>
    <submittedName>
        <fullName evidence="1">Uncharacterized protein</fullName>
    </submittedName>
</protein>
<gene>
    <name evidence="1" type="ORF">PC117_g20193</name>
</gene>
<evidence type="ECO:0000313" key="1">
    <source>
        <dbReference type="EMBL" id="KAG2907537.1"/>
    </source>
</evidence>
<organism evidence="1 2">
    <name type="scientific">Phytophthora cactorum</name>
    <dbReference type="NCBI Taxonomy" id="29920"/>
    <lineage>
        <taxon>Eukaryota</taxon>
        <taxon>Sar</taxon>
        <taxon>Stramenopiles</taxon>
        <taxon>Oomycota</taxon>
        <taxon>Peronosporomycetes</taxon>
        <taxon>Peronosporales</taxon>
        <taxon>Peronosporaceae</taxon>
        <taxon>Phytophthora</taxon>
    </lineage>
</organism>
<reference evidence="1" key="1">
    <citation type="submission" date="2018-10" db="EMBL/GenBank/DDBJ databases">
        <title>Effector identification in a new, highly contiguous assembly of the strawberry crown rot pathogen Phytophthora cactorum.</title>
        <authorList>
            <person name="Armitage A.D."/>
            <person name="Nellist C.F."/>
            <person name="Bates H."/>
            <person name="Vickerstaff R.J."/>
            <person name="Harrison R.J."/>
        </authorList>
    </citation>
    <scope>NUCLEOTIDE SEQUENCE</scope>
    <source>
        <strain evidence="1">4040</strain>
    </source>
</reference>
<accession>A0A8T1LI05</accession>
<comment type="caution">
    <text evidence="1">The sequence shown here is derived from an EMBL/GenBank/DDBJ whole genome shotgun (WGS) entry which is preliminary data.</text>
</comment>
<name>A0A8T1LI05_9STRA</name>
<evidence type="ECO:0000313" key="2">
    <source>
        <dbReference type="Proteomes" id="UP000736787"/>
    </source>
</evidence>